<protein>
    <submittedName>
        <fullName evidence="3">RNA-binding protein</fullName>
    </submittedName>
</protein>
<gene>
    <name evidence="3" type="ORF">ESU54_10465</name>
</gene>
<dbReference type="Gene3D" id="2.130.10.130">
    <property type="entry name" value="Integrin alpha, N-terminal"/>
    <property type="match status" value="4"/>
</dbReference>
<dbReference type="RefSeq" id="WP_111845774.1">
    <property type="nucleotide sequence ID" value="NZ_UEGI01000025.1"/>
</dbReference>
<evidence type="ECO:0000256" key="1">
    <source>
        <dbReference type="ARBA" id="ARBA00022729"/>
    </source>
</evidence>
<organism evidence="3 4">
    <name type="scientific">Aequorivita antarctica</name>
    <dbReference type="NCBI Taxonomy" id="153266"/>
    <lineage>
        <taxon>Bacteria</taxon>
        <taxon>Pseudomonadati</taxon>
        <taxon>Bacteroidota</taxon>
        <taxon>Flavobacteriia</taxon>
        <taxon>Flavobacteriales</taxon>
        <taxon>Flavobacteriaceae</taxon>
        <taxon>Aequorivita</taxon>
    </lineage>
</organism>
<dbReference type="InterPro" id="IPR027039">
    <property type="entry name" value="Crtac1"/>
</dbReference>
<evidence type="ECO:0000259" key="2">
    <source>
        <dbReference type="Pfam" id="PF07593"/>
    </source>
</evidence>
<keyword evidence="1" id="KW-0732">Signal</keyword>
<dbReference type="PANTHER" id="PTHR16026:SF0">
    <property type="entry name" value="CARTILAGE ACIDIC PROTEIN 1"/>
    <property type="match status" value="1"/>
</dbReference>
<accession>A0A5C6Z0Y0</accession>
<dbReference type="InterPro" id="IPR013517">
    <property type="entry name" value="FG-GAP"/>
</dbReference>
<comment type="caution">
    <text evidence="3">The sequence shown here is derived from an EMBL/GenBank/DDBJ whole genome shotgun (WGS) entry which is preliminary data.</text>
</comment>
<reference evidence="3 4" key="1">
    <citation type="submission" date="2019-08" db="EMBL/GenBank/DDBJ databases">
        <title>Genome of Aequorivita antarctica SW49 (type strain).</title>
        <authorList>
            <person name="Bowman J.P."/>
        </authorList>
    </citation>
    <scope>NUCLEOTIDE SEQUENCE [LARGE SCALE GENOMIC DNA]</scope>
    <source>
        <strain evidence="3 4">SW49</strain>
    </source>
</reference>
<evidence type="ECO:0000313" key="3">
    <source>
        <dbReference type="EMBL" id="TXD73066.1"/>
    </source>
</evidence>
<name>A0A5C6Z0Y0_9FLAO</name>
<sequence>MKKQFLTFVLSLFLFSCSQTSKKESDAEFTDNATTLYSKITSETSQLNFTNKIKEDVDFNFLNYTYIYVGGGVAVGDIDNDGLQDLYFISTMGPNKLYKNKGNFVFEDITTPSKAEDYKGFSTGASMLDINNDGWLDIYVCKAGSVKDDNGRRNLLFVNQKDGTFKEEAKKWGLDDPGYSTQAYQLDYDKDGDLDIYIVNYRYDFKNNTTISAEIQNQIEEITSDQLYRNDGTTFTKVTGEARLYNKAWGLAAAVGDFNDDGWDDIYVSNDFLEPDQLYINQKNGTFKNEINSRIDHISFYSMGSDYADLNNDLLPDLITVDMTAESYQRSKQNMASMNTENFYKMVAIGYNHPYMTNMLHYNKGNGKFNETALLSGVAKSDWSWAPLIADFDNDGMKDIFITNGVIKDYTNQDFRTEMKKKIANNEQMTLEEVQKMLPSQKLNNYIYKNNGDLTFSKRMKEWGMEDPTFSNGAAYADLDNDGDLDLIINNIDDEVGLYRNNANNNYLQVKLKGPSNNSLGIGAKVYVKKADTIQFQQLYLARGFESSVTDILHFGLGKNDKVDEVVVQWPDGKISKLNNPKSNKMYNVDYNTAVVGAVTYQNPVSKKSSIDPASIGIDYMQKENDFDDFSLQLLIPQKQSTKGSGLAVADVNGDGLDDFFAGNAAGAEAALYIQKADGNFTKTNEALWKNNAKYEDANALFFDADGDGDQDLYVASAGYELDENSPLLQDRLFMNDGKGNFTYKKQALPTMLVSGKSVVAADYDADGDLDLFVGGNVVPKKYPLSPRSYLLKNENGIFKDATGENPSLKEIGMVSEAVFTDYDNDKDLDLLVTGEWMAPTIFTNNKGSFTKNENTTGLENTEGWWFTVSAADFDGDGDEDYVFGNIGGNNKFHPSEEKPLFIYAKDFDNNGSFDVAMSKINDGRLVPVRGKECSSQQNPFLLDKIKSYKEFSTLDMNGIYGEEELKDAFKLTCHDFESMYAENLGGGKFKVKRLPNEAQLGPTLSFISRDFNNDGNMDIMGVGAIYDAEVETIRYDSNYGYVLLGDGKGSFNYSREYVPFIASDSKNMKSIKINGNEMFIVVSNNGPLQIFNFKS</sequence>
<dbReference type="PANTHER" id="PTHR16026">
    <property type="entry name" value="CARTILAGE ACIDIC PROTEIN 1"/>
    <property type="match status" value="1"/>
</dbReference>
<dbReference type="AlphaFoldDB" id="A0A5C6Z0Y0"/>
<dbReference type="Proteomes" id="UP000321497">
    <property type="component" value="Unassembled WGS sequence"/>
</dbReference>
<dbReference type="PROSITE" id="PS51257">
    <property type="entry name" value="PROKAR_LIPOPROTEIN"/>
    <property type="match status" value="1"/>
</dbReference>
<dbReference type="InterPro" id="IPR028994">
    <property type="entry name" value="Integrin_alpha_N"/>
</dbReference>
<dbReference type="InterPro" id="IPR011519">
    <property type="entry name" value="UnbV_ASPIC"/>
</dbReference>
<dbReference type="SUPFAM" id="SSF69318">
    <property type="entry name" value="Integrin alpha N-terminal domain"/>
    <property type="match status" value="3"/>
</dbReference>
<dbReference type="Pfam" id="PF07593">
    <property type="entry name" value="UnbV_ASPIC"/>
    <property type="match status" value="1"/>
</dbReference>
<dbReference type="Pfam" id="PF13517">
    <property type="entry name" value="FG-GAP_3"/>
    <property type="match status" value="5"/>
</dbReference>
<keyword evidence="4" id="KW-1185">Reference proteome</keyword>
<evidence type="ECO:0000313" key="4">
    <source>
        <dbReference type="Proteomes" id="UP000321497"/>
    </source>
</evidence>
<dbReference type="OrthoDB" id="9816120at2"/>
<proteinExistence type="predicted"/>
<dbReference type="EMBL" id="VORT01000006">
    <property type="protein sequence ID" value="TXD73066.1"/>
    <property type="molecule type" value="Genomic_DNA"/>
</dbReference>
<feature type="domain" description="ASPIC/UnbV" evidence="2">
    <location>
        <begin position="521"/>
        <end position="587"/>
    </location>
</feature>